<dbReference type="PROSITE" id="PS51257">
    <property type="entry name" value="PROKAR_LIPOPROTEIN"/>
    <property type="match status" value="1"/>
</dbReference>
<keyword evidence="2" id="KW-0732">Signal</keyword>
<name>R8BJI2_PHAM7</name>
<dbReference type="PANTHER" id="PTHR11358:SF28">
    <property type="entry name" value="HYPOTHETICAL ARGINASE FAMILY PROTEIN (EUROFUNG)"/>
    <property type="match status" value="1"/>
</dbReference>
<sequence>MLTKTLAASIGALALACVASGKQHKQHKHPAILHYEENHVDRPFFLQSAQESTDKTLNQAFDFLAPALENPPLFSDTGAFAHLPQLACFKKDVLESEPIDIAFVGAPFDTATTYRPGARFGPTGIRLGSRRLAKHSGHSVENDFNPFDGKNARVVDCGDIPVTPMDNRVALTQIQTAHQIIASYTPANSTTTPNVPRIITLGGDHTITLPSMRAAYKHWGPLSILHFDSHVDTFRPRIHAPESRYSRVNHGTYFHIAHDEGILGNETNMHAGIKGVYLDSGDEAHDRKCGFDMVKGREIDKIGVKGVIEKIKARVGTGPVYLSFDIDSVDMAFAPATGTAEPGGWTSREVLAIISGLADLKIVGADLVEVAPMYDTVAEQTGQLAAEILYEILTVMIRSPV</sequence>
<dbReference type="OrthoDB" id="288726at2759"/>
<proteinExistence type="inferred from homology"/>
<protein>
    <submittedName>
        <fullName evidence="3">Putative agmatinase 1 protein</fullName>
    </submittedName>
</protein>
<dbReference type="InterPro" id="IPR006035">
    <property type="entry name" value="Ureohydrolase"/>
</dbReference>
<dbReference type="eggNOG" id="KOG2964">
    <property type="taxonomic scope" value="Eukaryota"/>
</dbReference>
<dbReference type="Proteomes" id="UP000014074">
    <property type="component" value="Unassembled WGS sequence"/>
</dbReference>
<reference evidence="4" key="1">
    <citation type="journal article" date="2013" name="Genome Announc.">
        <title>Draft genome sequence of the ascomycete Phaeoacremonium aleophilum strain UCR-PA7, a causal agent of the esca disease complex in grapevines.</title>
        <authorList>
            <person name="Blanco-Ulate B."/>
            <person name="Rolshausen P."/>
            <person name="Cantu D."/>
        </authorList>
    </citation>
    <scope>NUCLEOTIDE SEQUENCE [LARGE SCALE GENOMIC DNA]</scope>
    <source>
        <strain evidence="4">UCR-PA7</strain>
    </source>
</reference>
<keyword evidence="4" id="KW-1185">Reference proteome</keyword>
<dbReference type="GO" id="GO:0008783">
    <property type="term" value="F:agmatinase activity"/>
    <property type="evidence" value="ECO:0007669"/>
    <property type="project" value="TreeGrafter"/>
</dbReference>
<evidence type="ECO:0000256" key="1">
    <source>
        <dbReference type="PROSITE-ProRule" id="PRU00742"/>
    </source>
</evidence>
<dbReference type="KEGG" id="tmn:UCRPA7_4970"/>
<dbReference type="HOGENOM" id="CLU_039478_1_0_1"/>
<dbReference type="GeneID" id="19325477"/>
<dbReference type="PRINTS" id="PR00116">
    <property type="entry name" value="ARGINASE"/>
</dbReference>
<dbReference type="SUPFAM" id="SSF52768">
    <property type="entry name" value="Arginase/deacetylase"/>
    <property type="match status" value="1"/>
</dbReference>
<dbReference type="GO" id="GO:0046872">
    <property type="term" value="F:metal ion binding"/>
    <property type="evidence" value="ECO:0007669"/>
    <property type="project" value="InterPro"/>
</dbReference>
<dbReference type="Pfam" id="PF00491">
    <property type="entry name" value="Arginase"/>
    <property type="match status" value="1"/>
</dbReference>
<dbReference type="AlphaFoldDB" id="R8BJI2"/>
<comment type="similarity">
    <text evidence="1">Belongs to the arginase family.</text>
</comment>
<accession>R8BJI2</accession>
<dbReference type="RefSeq" id="XP_007915712.1">
    <property type="nucleotide sequence ID" value="XM_007917521.1"/>
</dbReference>
<dbReference type="GO" id="GO:0033389">
    <property type="term" value="P:putrescine biosynthetic process from arginine, via agmatine"/>
    <property type="evidence" value="ECO:0007669"/>
    <property type="project" value="TreeGrafter"/>
</dbReference>
<feature type="chain" id="PRO_5004452069" evidence="2">
    <location>
        <begin position="22"/>
        <end position="401"/>
    </location>
</feature>
<organism evidence="3 4">
    <name type="scientific">Phaeoacremonium minimum (strain UCR-PA7)</name>
    <name type="common">Esca disease fungus</name>
    <name type="synonym">Togninia minima</name>
    <dbReference type="NCBI Taxonomy" id="1286976"/>
    <lineage>
        <taxon>Eukaryota</taxon>
        <taxon>Fungi</taxon>
        <taxon>Dikarya</taxon>
        <taxon>Ascomycota</taxon>
        <taxon>Pezizomycotina</taxon>
        <taxon>Sordariomycetes</taxon>
        <taxon>Sordariomycetidae</taxon>
        <taxon>Togniniales</taxon>
        <taxon>Togniniaceae</taxon>
        <taxon>Phaeoacremonium</taxon>
    </lineage>
</organism>
<dbReference type="Gene3D" id="3.40.800.10">
    <property type="entry name" value="Ureohydrolase domain"/>
    <property type="match status" value="1"/>
</dbReference>
<gene>
    <name evidence="3" type="ORF">UCRPA7_4970</name>
</gene>
<evidence type="ECO:0000313" key="3">
    <source>
        <dbReference type="EMBL" id="EON99485.1"/>
    </source>
</evidence>
<dbReference type="InterPro" id="IPR023696">
    <property type="entry name" value="Ureohydrolase_dom_sf"/>
</dbReference>
<evidence type="ECO:0000256" key="2">
    <source>
        <dbReference type="SAM" id="SignalP"/>
    </source>
</evidence>
<dbReference type="PANTHER" id="PTHR11358">
    <property type="entry name" value="ARGINASE/AGMATINASE"/>
    <property type="match status" value="1"/>
</dbReference>
<dbReference type="CDD" id="cd11592">
    <property type="entry name" value="Agmatinase_PAH"/>
    <property type="match status" value="1"/>
</dbReference>
<dbReference type="PROSITE" id="PS51409">
    <property type="entry name" value="ARGINASE_2"/>
    <property type="match status" value="1"/>
</dbReference>
<evidence type="ECO:0000313" key="4">
    <source>
        <dbReference type="Proteomes" id="UP000014074"/>
    </source>
</evidence>
<feature type="signal peptide" evidence="2">
    <location>
        <begin position="1"/>
        <end position="21"/>
    </location>
</feature>
<dbReference type="EMBL" id="KB933147">
    <property type="protein sequence ID" value="EON99485.1"/>
    <property type="molecule type" value="Genomic_DNA"/>
</dbReference>